<dbReference type="PANTHER" id="PTHR43640:SF1">
    <property type="entry name" value="THIOREDOXIN-DEPENDENT PEROXIREDOXIN"/>
    <property type="match status" value="1"/>
</dbReference>
<dbReference type="Gene3D" id="3.40.30.10">
    <property type="entry name" value="Glutaredoxin"/>
    <property type="match status" value="1"/>
</dbReference>
<dbReference type="GO" id="GO:0016491">
    <property type="term" value="F:oxidoreductase activity"/>
    <property type="evidence" value="ECO:0007669"/>
    <property type="project" value="InterPro"/>
</dbReference>
<dbReference type="EMBL" id="JABFRW010000025">
    <property type="protein sequence ID" value="NOT33030.1"/>
    <property type="molecule type" value="Genomic_DNA"/>
</dbReference>
<proteinExistence type="predicted"/>
<evidence type="ECO:0000313" key="2">
    <source>
        <dbReference type="EMBL" id="NOT33030.1"/>
    </source>
</evidence>
<sequence length="189" mass="20423">MAETLSTILPLGTTMPTYALTDAVSSEAFTDRTSAGAKGTLVMFICNHCPFVKHVMPELDRIAVDYLAQGIGIVAINANDLVAYPQDGPGPMRELAEARGWKFPFLFDQDQSVARAFGAACTPDFFAFDSQRRLAYRGRLDESRPGSTTPLTGIELRAALDAIVAGHDPTRDQQPSVGCNIKWTVPDAS</sequence>
<protein>
    <submittedName>
        <fullName evidence="2">Thioredoxin family protein</fullName>
    </submittedName>
</protein>
<evidence type="ECO:0000259" key="1">
    <source>
        <dbReference type="PROSITE" id="PS51352"/>
    </source>
</evidence>
<dbReference type="InterPro" id="IPR036249">
    <property type="entry name" value="Thioredoxin-like_sf"/>
</dbReference>
<dbReference type="InterPro" id="IPR013740">
    <property type="entry name" value="Redoxin"/>
</dbReference>
<feature type="domain" description="Thioredoxin" evidence="1">
    <location>
        <begin position="9"/>
        <end position="165"/>
    </location>
</feature>
<dbReference type="InterPro" id="IPR047262">
    <property type="entry name" value="PRX-like1"/>
</dbReference>
<dbReference type="PANTHER" id="PTHR43640">
    <property type="entry name" value="OS07G0260300 PROTEIN"/>
    <property type="match status" value="1"/>
</dbReference>
<gene>
    <name evidence="2" type="ORF">HOP12_02555</name>
</gene>
<accession>A0A849SNN9</accession>
<dbReference type="Proteomes" id="UP000580839">
    <property type="component" value="Unassembled WGS sequence"/>
</dbReference>
<reference evidence="2 3" key="1">
    <citation type="submission" date="2020-04" db="EMBL/GenBank/DDBJ databases">
        <title>Metagenomic profiling of ammonia- and methane-oxidizing microorganisms in a Dutch drinking water treatment plant.</title>
        <authorList>
            <person name="Poghosyan L."/>
            <person name="Leucker S."/>
        </authorList>
    </citation>
    <scope>NUCLEOTIDE SEQUENCE [LARGE SCALE GENOMIC DNA]</scope>
    <source>
        <strain evidence="2">S-RSF-IL-03</strain>
    </source>
</reference>
<organism evidence="2 3">
    <name type="scientific">Eiseniibacteriota bacterium</name>
    <dbReference type="NCBI Taxonomy" id="2212470"/>
    <lineage>
        <taxon>Bacteria</taxon>
        <taxon>Candidatus Eiseniibacteriota</taxon>
    </lineage>
</organism>
<name>A0A849SNN9_UNCEI</name>
<evidence type="ECO:0000313" key="3">
    <source>
        <dbReference type="Proteomes" id="UP000580839"/>
    </source>
</evidence>
<comment type="caution">
    <text evidence="2">The sequence shown here is derived from an EMBL/GenBank/DDBJ whole genome shotgun (WGS) entry which is preliminary data.</text>
</comment>
<dbReference type="PROSITE" id="PS51352">
    <property type="entry name" value="THIOREDOXIN_2"/>
    <property type="match status" value="1"/>
</dbReference>
<dbReference type="SUPFAM" id="SSF52833">
    <property type="entry name" value="Thioredoxin-like"/>
    <property type="match status" value="1"/>
</dbReference>
<dbReference type="CDD" id="cd02969">
    <property type="entry name" value="PRX_like1"/>
    <property type="match status" value="1"/>
</dbReference>
<dbReference type="AlphaFoldDB" id="A0A849SNN9"/>
<dbReference type="Pfam" id="PF08534">
    <property type="entry name" value="Redoxin"/>
    <property type="match status" value="1"/>
</dbReference>
<dbReference type="InterPro" id="IPR013766">
    <property type="entry name" value="Thioredoxin_domain"/>
</dbReference>